<evidence type="ECO:0000313" key="3">
    <source>
        <dbReference type="Proteomes" id="UP000294257"/>
    </source>
</evidence>
<proteinExistence type="predicted"/>
<feature type="region of interest" description="Disordered" evidence="1">
    <location>
        <begin position="136"/>
        <end position="159"/>
    </location>
</feature>
<name>A0A4Q7KFN0_9PSEU</name>
<dbReference type="Proteomes" id="UP000294257">
    <property type="component" value="Unassembled WGS sequence"/>
</dbReference>
<keyword evidence="3" id="KW-1185">Reference proteome</keyword>
<dbReference type="RefSeq" id="WP_130347723.1">
    <property type="nucleotide sequence ID" value="NZ_SGWQ01000011.1"/>
</dbReference>
<comment type="caution">
    <text evidence="2">The sequence shown here is derived from an EMBL/GenBank/DDBJ whole genome shotgun (WGS) entry which is preliminary data.</text>
</comment>
<reference evidence="2 3" key="1">
    <citation type="submission" date="2019-02" db="EMBL/GenBank/DDBJ databases">
        <title>Genomic Encyclopedia of Type Strains, Phase IV (KMG-IV): sequencing the most valuable type-strain genomes for metagenomic binning, comparative biology and taxonomic classification.</title>
        <authorList>
            <person name="Goeker M."/>
        </authorList>
    </citation>
    <scope>NUCLEOTIDE SEQUENCE [LARGE SCALE GENOMIC DNA]</scope>
    <source>
        <strain evidence="2 3">DSM 101727</strain>
    </source>
</reference>
<accession>A0A4Q7KFN0</accession>
<protein>
    <submittedName>
        <fullName evidence="2">Uncharacterized protein</fullName>
    </submittedName>
</protein>
<organism evidence="2 3">
    <name type="scientific">Herbihabitans rhizosphaerae</name>
    <dbReference type="NCBI Taxonomy" id="1872711"/>
    <lineage>
        <taxon>Bacteria</taxon>
        <taxon>Bacillati</taxon>
        <taxon>Actinomycetota</taxon>
        <taxon>Actinomycetes</taxon>
        <taxon>Pseudonocardiales</taxon>
        <taxon>Pseudonocardiaceae</taxon>
        <taxon>Herbihabitans</taxon>
    </lineage>
</organism>
<dbReference type="AlphaFoldDB" id="A0A4Q7KFN0"/>
<dbReference type="EMBL" id="SGWQ01000011">
    <property type="protein sequence ID" value="RZS32770.1"/>
    <property type="molecule type" value="Genomic_DNA"/>
</dbReference>
<gene>
    <name evidence="2" type="ORF">EV193_111155</name>
</gene>
<dbReference type="OrthoDB" id="3430702at2"/>
<evidence type="ECO:0000256" key="1">
    <source>
        <dbReference type="SAM" id="MobiDB-lite"/>
    </source>
</evidence>
<sequence>MTGDGEGEHAGLPEGFLGPDGFPLSLARFRAEVVARGGAITGVDLRWVVSHPDPGILDIVISVDEHGDAIIDAGGEVSLDLHCQERWWQSPSADRDWSHIEDALLGYLNGGYTEVYSFNAEGERIRVDFLLEYPEESPDARESGGYADPAVSPDRREVSRTVRWKYPAWPAE</sequence>
<evidence type="ECO:0000313" key="2">
    <source>
        <dbReference type="EMBL" id="RZS32770.1"/>
    </source>
</evidence>